<dbReference type="Pfam" id="PF25166">
    <property type="entry name" value="CoiA_C"/>
    <property type="match status" value="1"/>
</dbReference>
<dbReference type="InterPro" id="IPR057253">
    <property type="entry name" value="CoiA-like_N"/>
</dbReference>
<evidence type="ECO:0000259" key="3">
    <source>
        <dbReference type="Pfam" id="PF25166"/>
    </source>
</evidence>
<accession>A0A147KA11</accession>
<feature type="domain" description="Competence protein CoiA C-terminal" evidence="3">
    <location>
        <begin position="234"/>
        <end position="360"/>
    </location>
</feature>
<dbReference type="STRING" id="1150625.Q75_04665"/>
<reference evidence="4 5" key="1">
    <citation type="journal article" date="2016" name="Front. Microbiol.">
        <title>Microevolution Analysis of Bacillus coahuilensis Unveils Differences in Phosphorus Acquisition Strategies and Their Regulation.</title>
        <authorList>
            <person name="Gomez-Lunar Z."/>
            <person name="Hernandez-Gonzalez I."/>
            <person name="Rodriguez-Torres M.D."/>
            <person name="Souza V."/>
            <person name="Olmedo-Alvarez G."/>
        </authorList>
    </citation>
    <scope>NUCLEOTIDE SEQUENCE [LARGE SCALE GENOMIC DNA]</scope>
    <source>
        <strain evidence="5">p1.1.43</strain>
    </source>
</reference>
<dbReference type="AlphaFoldDB" id="A0A147KA11"/>
<evidence type="ECO:0000313" key="5">
    <source>
        <dbReference type="Proteomes" id="UP000074108"/>
    </source>
</evidence>
<dbReference type="InterPro" id="IPR057252">
    <property type="entry name" value="CoiA_C"/>
</dbReference>
<evidence type="ECO:0008006" key="6">
    <source>
        <dbReference type="Google" id="ProtNLM"/>
    </source>
</evidence>
<name>A0A147KA11_9BACI</name>
<dbReference type="OrthoDB" id="3784230at2"/>
<protein>
    <recommendedName>
        <fullName evidence="6">Competence protein CoiA</fullName>
    </recommendedName>
</protein>
<dbReference type="EMBL" id="LDYG01000021">
    <property type="protein sequence ID" value="KUP07529.1"/>
    <property type="molecule type" value="Genomic_DNA"/>
</dbReference>
<proteinExistence type="predicted"/>
<evidence type="ECO:0000313" key="4">
    <source>
        <dbReference type="EMBL" id="KUP07529.1"/>
    </source>
</evidence>
<dbReference type="RefSeq" id="WP_059350565.1">
    <property type="nucleotide sequence ID" value="NZ_LDYG01000021.1"/>
</dbReference>
<dbReference type="Pfam" id="PF25164">
    <property type="entry name" value="CoiA_N"/>
    <property type="match status" value="1"/>
</dbReference>
<feature type="domain" description="Competence protein CoiA-like N-terminal" evidence="2">
    <location>
        <begin position="16"/>
        <end position="61"/>
    </location>
</feature>
<gene>
    <name evidence="4" type="ORF">Q75_04665</name>
</gene>
<comment type="caution">
    <text evidence="4">The sequence shown here is derived from an EMBL/GenBank/DDBJ whole genome shotgun (WGS) entry which is preliminary data.</text>
</comment>
<evidence type="ECO:0000259" key="2">
    <source>
        <dbReference type="Pfam" id="PF25164"/>
    </source>
</evidence>
<dbReference type="InterPro" id="IPR021176">
    <property type="entry name" value="Competence-induced_CoiA"/>
</dbReference>
<feature type="domain" description="Competence protein CoiA nuclease-like" evidence="1">
    <location>
        <begin position="66"/>
        <end position="213"/>
    </location>
</feature>
<sequence>MLVAMCKDGLHVSLFNLSYEQALSMKRQKWYCPACTDAVLPKIGRKIIPHFAHYPHSTCSLKLQGESYMHHEGKNDLFKFLVSAQHTTQLEPYLITINRRPDLLISQPHQKWVVEYQCSSVPEDNLIQRIEDYESIGLESYWIIGNEENHTGTTIRFKKFQLILLRYTPSVGYYLFFYSPKTKLVDIIVNPVAISQSVFLYTNVRTPLHQQTFPFSIYSVPQVNMNHFLHTWFNHRNKTICYKVKSTKSYQDAFLLEVYKQGHFPFYLPLFIGIPCRHSIHFHTHPLIWQYYIWTDSLLSTTSCTLLVIKERMKERIRKGDIAIRYFPLIKKVSYEQAIEDYLRQLVHFRCIEVGKDSSFSFKNVSLFQVKEEDIHEQKKEWINNLKNWLI</sequence>
<dbReference type="Proteomes" id="UP000074108">
    <property type="component" value="Unassembled WGS sequence"/>
</dbReference>
<keyword evidence="5" id="KW-1185">Reference proteome</keyword>
<dbReference type="PATRIC" id="fig|1150625.3.peg.977"/>
<evidence type="ECO:0000259" key="1">
    <source>
        <dbReference type="Pfam" id="PF06054"/>
    </source>
</evidence>
<dbReference type="PIRSF" id="PIRSF007487">
    <property type="entry name" value="Competence-induced_CoiA_bac"/>
    <property type="match status" value="1"/>
</dbReference>
<organism evidence="4 5">
    <name type="scientific">Bacillus coahuilensis p1.1.43</name>
    <dbReference type="NCBI Taxonomy" id="1150625"/>
    <lineage>
        <taxon>Bacteria</taxon>
        <taxon>Bacillati</taxon>
        <taxon>Bacillota</taxon>
        <taxon>Bacilli</taxon>
        <taxon>Bacillales</taxon>
        <taxon>Bacillaceae</taxon>
        <taxon>Bacillus</taxon>
    </lineage>
</organism>
<dbReference type="InterPro" id="IPR010330">
    <property type="entry name" value="CoiA_nuc"/>
</dbReference>
<dbReference type="Pfam" id="PF06054">
    <property type="entry name" value="CoiA_nuc"/>
    <property type="match status" value="1"/>
</dbReference>